<comment type="similarity">
    <text evidence="1">Belongs to the ribosome association toxin RatA family.</text>
</comment>
<evidence type="ECO:0000256" key="1">
    <source>
        <dbReference type="ARBA" id="ARBA00008918"/>
    </source>
</evidence>
<accession>Q11HV7</accession>
<dbReference type="InterPro" id="IPR005031">
    <property type="entry name" value="COQ10_START"/>
</dbReference>
<organism evidence="3">
    <name type="scientific">Chelativorans sp. (strain BNC1)</name>
    <dbReference type="NCBI Taxonomy" id="266779"/>
    <lineage>
        <taxon>Bacteria</taxon>
        <taxon>Pseudomonadati</taxon>
        <taxon>Pseudomonadota</taxon>
        <taxon>Alphaproteobacteria</taxon>
        <taxon>Hyphomicrobiales</taxon>
        <taxon>Phyllobacteriaceae</taxon>
        <taxon>Chelativorans</taxon>
    </lineage>
</organism>
<dbReference type="CDD" id="cd07813">
    <property type="entry name" value="COQ10p_like"/>
    <property type="match status" value="1"/>
</dbReference>
<dbReference type="HOGENOM" id="CLU_079653_3_0_5"/>
<dbReference type="GO" id="GO:0045333">
    <property type="term" value="P:cellular respiration"/>
    <property type="evidence" value="ECO:0007669"/>
    <property type="project" value="InterPro"/>
</dbReference>
<evidence type="ECO:0000313" key="3">
    <source>
        <dbReference type="EMBL" id="ABG63018.1"/>
    </source>
</evidence>
<dbReference type="AlphaFoldDB" id="Q11HV7"/>
<sequence length="151" mass="17667">MPKHETVRRVSHPPDQMFALVADVESYPEFLPMCEALTVRSRKERDGITILVADMTVGYKAIRETFTSQVVLKPAESTIDVRYIDGPFRFLQNHWRFDPAGENQTDVHFFIEYEFKSRMLGILMGAMFDRAFRMFSEAFERRADQIYGRMA</sequence>
<dbReference type="KEGG" id="mes:Meso_1623"/>
<dbReference type="STRING" id="266779.Meso_1623"/>
<gene>
    <name evidence="3" type="ordered locus">Meso_1623</name>
</gene>
<dbReference type="InterPro" id="IPR023393">
    <property type="entry name" value="START-like_dom_sf"/>
</dbReference>
<dbReference type="InterPro" id="IPR044996">
    <property type="entry name" value="COQ10-like"/>
</dbReference>
<dbReference type="SUPFAM" id="SSF55961">
    <property type="entry name" value="Bet v1-like"/>
    <property type="match status" value="1"/>
</dbReference>
<dbReference type="Pfam" id="PF03364">
    <property type="entry name" value="Polyketide_cyc"/>
    <property type="match status" value="1"/>
</dbReference>
<dbReference type="PANTHER" id="PTHR12901">
    <property type="entry name" value="SPERM PROTEIN HOMOLOG"/>
    <property type="match status" value="1"/>
</dbReference>
<dbReference type="OrthoDB" id="9804759at2"/>
<proteinExistence type="inferred from homology"/>
<dbReference type="Gene3D" id="3.30.530.20">
    <property type="match status" value="1"/>
</dbReference>
<feature type="domain" description="Coenzyme Q-binding protein COQ10 START" evidence="2">
    <location>
        <begin position="10"/>
        <end position="140"/>
    </location>
</feature>
<dbReference type="PANTHER" id="PTHR12901:SF10">
    <property type="entry name" value="COENZYME Q-BINDING PROTEIN COQ10, MITOCHONDRIAL"/>
    <property type="match status" value="1"/>
</dbReference>
<dbReference type="GO" id="GO:0048039">
    <property type="term" value="F:ubiquinone binding"/>
    <property type="evidence" value="ECO:0007669"/>
    <property type="project" value="InterPro"/>
</dbReference>
<protein>
    <submittedName>
        <fullName evidence="3">Cyclase/dehydrase</fullName>
    </submittedName>
</protein>
<dbReference type="eggNOG" id="COG2867">
    <property type="taxonomic scope" value="Bacteria"/>
</dbReference>
<name>Q11HV7_CHESB</name>
<reference evidence="3" key="1">
    <citation type="submission" date="2006-06" db="EMBL/GenBank/DDBJ databases">
        <title>Complete sequence of chromosome of Chelativorans sp. BNC1.</title>
        <authorList>
            <consortium name="US DOE Joint Genome Institute"/>
            <person name="Copeland A."/>
            <person name="Lucas S."/>
            <person name="Lapidus A."/>
            <person name="Barry K."/>
            <person name="Detter J.C."/>
            <person name="Glavina del Rio T."/>
            <person name="Hammon N."/>
            <person name="Israni S."/>
            <person name="Dalin E."/>
            <person name="Tice H."/>
            <person name="Pitluck S."/>
            <person name="Chertkov O."/>
            <person name="Brettin T."/>
            <person name="Bruce D."/>
            <person name="Han C."/>
            <person name="Tapia R."/>
            <person name="Gilna P."/>
            <person name="Schmutz J."/>
            <person name="Larimer F."/>
            <person name="Land M."/>
            <person name="Hauser L."/>
            <person name="Kyrpides N."/>
            <person name="Mikhailova N."/>
            <person name="Richardson P."/>
        </authorList>
    </citation>
    <scope>NUCLEOTIDE SEQUENCE</scope>
    <source>
        <strain evidence="3">BNC1</strain>
    </source>
</reference>
<dbReference type="EMBL" id="CP000390">
    <property type="protein sequence ID" value="ABG63018.1"/>
    <property type="molecule type" value="Genomic_DNA"/>
</dbReference>
<evidence type="ECO:0000259" key="2">
    <source>
        <dbReference type="Pfam" id="PF03364"/>
    </source>
</evidence>